<accession>A0A9P4UXG3</accession>
<name>A0A9P4UXG3_9PLEO</name>
<proteinExistence type="predicted"/>
<sequence>MRITVGIRFALTLFAILNHASSEIINGTTHPLPADLNGSNFTYSHPVNLFTFQSQNQSLEMAFMDIPPTSPPNNRTALLLHGKNFCAPTWSATASALASAGYRVILPDQIGFCKSSKPARYQFTFQQLALNTRSLFLLYAVNVTQLVLVNPLGLEDWKAKGVPYQSVDATFVTERASNYSSIRAYEQATYYVNEWRPEYDVWVYMLDAVYHGSQGVEFAWCQALVTDMVITQPVVYEFGLVSTRTLLVVGAKDNTAIGKQWSPPEVQARLGHYDVLGKEVAGMLRDGTLVEFEDLGHSPQVQAPDRFHSALLGWLRE</sequence>
<feature type="domain" description="AB hydrolase-1" evidence="2">
    <location>
        <begin position="78"/>
        <end position="146"/>
    </location>
</feature>
<dbReference type="AlphaFoldDB" id="A0A9P4UXG3"/>
<dbReference type="OrthoDB" id="10249433at2759"/>
<feature type="chain" id="PRO_5040238153" evidence="1">
    <location>
        <begin position="23"/>
        <end position="317"/>
    </location>
</feature>
<feature type="signal peptide" evidence="1">
    <location>
        <begin position="1"/>
        <end position="22"/>
    </location>
</feature>
<organism evidence="3 4">
    <name type="scientific">Polyplosphaeria fusca</name>
    <dbReference type="NCBI Taxonomy" id="682080"/>
    <lineage>
        <taxon>Eukaryota</taxon>
        <taxon>Fungi</taxon>
        <taxon>Dikarya</taxon>
        <taxon>Ascomycota</taxon>
        <taxon>Pezizomycotina</taxon>
        <taxon>Dothideomycetes</taxon>
        <taxon>Pleosporomycetidae</taxon>
        <taxon>Pleosporales</taxon>
        <taxon>Tetraplosphaeriaceae</taxon>
        <taxon>Polyplosphaeria</taxon>
    </lineage>
</organism>
<keyword evidence="4" id="KW-1185">Reference proteome</keyword>
<evidence type="ECO:0000313" key="4">
    <source>
        <dbReference type="Proteomes" id="UP000799444"/>
    </source>
</evidence>
<keyword evidence="1" id="KW-0732">Signal</keyword>
<protein>
    <submittedName>
        <fullName evidence="3">Alpha/beta-hydrolase</fullName>
    </submittedName>
</protein>
<dbReference type="InterPro" id="IPR029058">
    <property type="entry name" value="AB_hydrolase_fold"/>
</dbReference>
<dbReference type="Gene3D" id="3.40.50.1820">
    <property type="entry name" value="alpha/beta hydrolase"/>
    <property type="match status" value="2"/>
</dbReference>
<evidence type="ECO:0000256" key="1">
    <source>
        <dbReference type="SAM" id="SignalP"/>
    </source>
</evidence>
<dbReference type="GO" id="GO:0016020">
    <property type="term" value="C:membrane"/>
    <property type="evidence" value="ECO:0007669"/>
    <property type="project" value="TreeGrafter"/>
</dbReference>
<dbReference type="Pfam" id="PF00561">
    <property type="entry name" value="Abhydrolase_1"/>
    <property type="match status" value="1"/>
</dbReference>
<comment type="caution">
    <text evidence="3">The sequence shown here is derived from an EMBL/GenBank/DDBJ whole genome shotgun (WGS) entry which is preliminary data.</text>
</comment>
<dbReference type="Proteomes" id="UP000799444">
    <property type="component" value="Unassembled WGS sequence"/>
</dbReference>
<dbReference type="GO" id="GO:0047372">
    <property type="term" value="F:monoacylglycerol lipase activity"/>
    <property type="evidence" value="ECO:0007669"/>
    <property type="project" value="TreeGrafter"/>
</dbReference>
<dbReference type="SUPFAM" id="SSF53474">
    <property type="entry name" value="alpha/beta-Hydrolases"/>
    <property type="match status" value="1"/>
</dbReference>
<dbReference type="PANTHER" id="PTHR43798:SF33">
    <property type="entry name" value="HYDROLASE, PUTATIVE (AFU_ORTHOLOGUE AFUA_2G14860)-RELATED"/>
    <property type="match status" value="1"/>
</dbReference>
<gene>
    <name evidence="3" type="ORF">EJ04DRAFT_528339</name>
</gene>
<dbReference type="EMBL" id="ML996266">
    <property type="protein sequence ID" value="KAF2728803.1"/>
    <property type="molecule type" value="Genomic_DNA"/>
</dbReference>
<dbReference type="InterPro" id="IPR050266">
    <property type="entry name" value="AB_hydrolase_sf"/>
</dbReference>
<dbReference type="InterPro" id="IPR000073">
    <property type="entry name" value="AB_hydrolase_1"/>
</dbReference>
<reference evidence="3" key="1">
    <citation type="journal article" date="2020" name="Stud. Mycol.">
        <title>101 Dothideomycetes genomes: a test case for predicting lifestyles and emergence of pathogens.</title>
        <authorList>
            <person name="Haridas S."/>
            <person name="Albert R."/>
            <person name="Binder M."/>
            <person name="Bloem J."/>
            <person name="Labutti K."/>
            <person name="Salamov A."/>
            <person name="Andreopoulos B."/>
            <person name="Baker S."/>
            <person name="Barry K."/>
            <person name="Bills G."/>
            <person name="Bluhm B."/>
            <person name="Cannon C."/>
            <person name="Castanera R."/>
            <person name="Culley D."/>
            <person name="Daum C."/>
            <person name="Ezra D."/>
            <person name="Gonzalez J."/>
            <person name="Henrissat B."/>
            <person name="Kuo A."/>
            <person name="Liang C."/>
            <person name="Lipzen A."/>
            <person name="Lutzoni F."/>
            <person name="Magnuson J."/>
            <person name="Mondo S."/>
            <person name="Nolan M."/>
            <person name="Ohm R."/>
            <person name="Pangilinan J."/>
            <person name="Park H.-J."/>
            <person name="Ramirez L."/>
            <person name="Alfaro M."/>
            <person name="Sun H."/>
            <person name="Tritt A."/>
            <person name="Yoshinaga Y."/>
            <person name="Zwiers L.-H."/>
            <person name="Turgeon B."/>
            <person name="Goodwin S."/>
            <person name="Spatafora J."/>
            <person name="Crous P."/>
            <person name="Grigoriev I."/>
        </authorList>
    </citation>
    <scope>NUCLEOTIDE SEQUENCE</scope>
    <source>
        <strain evidence="3">CBS 125425</strain>
    </source>
</reference>
<dbReference type="PANTHER" id="PTHR43798">
    <property type="entry name" value="MONOACYLGLYCEROL LIPASE"/>
    <property type="match status" value="1"/>
</dbReference>
<dbReference type="GO" id="GO:0046464">
    <property type="term" value="P:acylglycerol catabolic process"/>
    <property type="evidence" value="ECO:0007669"/>
    <property type="project" value="TreeGrafter"/>
</dbReference>
<evidence type="ECO:0000313" key="3">
    <source>
        <dbReference type="EMBL" id="KAF2728803.1"/>
    </source>
</evidence>
<evidence type="ECO:0000259" key="2">
    <source>
        <dbReference type="Pfam" id="PF00561"/>
    </source>
</evidence>